<evidence type="ECO:0000313" key="2">
    <source>
        <dbReference type="Proteomes" id="UP001162131"/>
    </source>
</evidence>
<gene>
    <name evidence="1" type="ORF">BSTOLATCC_MIC56922</name>
</gene>
<dbReference type="AlphaFoldDB" id="A0AAU9JY66"/>
<proteinExistence type="predicted"/>
<comment type="caution">
    <text evidence="1">The sequence shown here is derived from an EMBL/GenBank/DDBJ whole genome shotgun (WGS) entry which is preliminary data.</text>
</comment>
<sequence>MVIIKLTIWSYLEGHLLQMGFIQAFILGHEDCSEQSVLAQWIACFHLIGLGIELTARFLHLSAHSMLQIYTWND</sequence>
<protein>
    <submittedName>
        <fullName evidence="1">Uncharacterized protein</fullName>
    </submittedName>
</protein>
<name>A0AAU9JY66_9CILI</name>
<organism evidence="1 2">
    <name type="scientific">Blepharisma stoltei</name>
    <dbReference type="NCBI Taxonomy" id="1481888"/>
    <lineage>
        <taxon>Eukaryota</taxon>
        <taxon>Sar</taxon>
        <taxon>Alveolata</taxon>
        <taxon>Ciliophora</taxon>
        <taxon>Postciliodesmatophora</taxon>
        <taxon>Heterotrichea</taxon>
        <taxon>Heterotrichida</taxon>
        <taxon>Blepharismidae</taxon>
        <taxon>Blepharisma</taxon>
    </lineage>
</organism>
<keyword evidence="2" id="KW-1185">Reference proteome</keyword>
<dbReference type="Proteomes" id="UP001162131">
    <property type="component" value="Unassembled WGS sequence"/>
</dbReference>
<evidence type="ECO:0000313" key="1">
    <source>
        <dbReference type="EMBL" id="CAG9332629.1"/>
    </source>
</evidence>
<accession>A0AAU9JY66</accession>
<dbReference type="EMBL" id="CAJZBQ010000055">
    <property type="protein sequence ID" value="CAG9332629.1"/>
    <property type="molecule type" value="Genomic_DNA"/>
</dbReference>
<reference evidence="1" key="1">
    <citation type="submission" date="2021-09" db="EMBL/GenBank/DDBJ databases">
        <authorList>
            <consortium name="AG Swart"/>
            <person name="Singh M."/>
            <person name="Singh A."/>
            <person name="Seah K."/>
            <person name="Emmerich C."/>
        </authorList>
    </citation>
    <scope>NUCLEOTIDE SEQUENCE</scope>
    <source>
        <strain evidence="1">ATCC30299</strain>
    </source>
</reference>